<evidence type="ECO:0000256" key="4">
    <source>
        <dbReference type="PROSITE-ProRule" id="PRU00335"/>
    </source>
</evidence>
<dbReference type="InterPro" id="IPR050109">
    <property type="entry name" value="HTH-type_TetR-like_transc_reg"/>
</dbReference>
<dbReference type="InterPro" id="IPR004111">
    <property type="entry name" value="Repressor_TetR_C"/>
</dbReference>
<sequence length="247" mass="26292">MPTPTTLELLWGTGHRPTRGPKPALSVERIVAEAIELADAEGLASLSMQRLAERLGFTKMSLYRYVPGKAELVALMLDTALGAPPEMDGGDGAGEEAWRGRLSVWCETIYERFRDHPWSLEVSVGVRPIGPNEMAWMESALAALADTGLTTAERLDTVALLIGHARSLGQQTRVVDADEFEKQIAGQLTEMVAAAADRYPATVAAFAEEGAVGGGEGALKFGIGRILDGLAVLIARREGPARPTLGS</sequence>
<dbReference type="Gene3D" id="1.10.357.10">
    <property type="entry name" value="Tetracycline Repressor, domain 2"/>
    <property type="match status" value="1"/>
</dbReference>
<evidence type="ECO:0000313" key="7">
    <source>
        <dbReference type="Proteomes" id="UP000807309"/>
    </source>
</evidence>
<dbReference type="SUPFAM" id="SSF46689">
    <property type="entry name" value="Homeodomain-like"/>
    <property type="match status" value="1"/>
</dbReference>
<protein>
    <submittedName>
        <fullName evidence="6">TetR/AcrR family transcriptional regulator C-terminal domain-containing protein</fullName>
    </submittedName>
</protein>
<dbReference type="SUPFAM" id="SSF48498">
    <property type="entry name" value="Tetracyclin repressor-like, C-terminal domain"/>
    <property type="match status" value="1"/>
</dbReference>
<organism evidence="6 7">
    <name type="scientific">Nocardia abscessus</name>
    <dbReference type="NCBI Taxonomy" id="120957"/>
    <lineage>
        <taxon>Bacteria</taxon>
        <taxon>Bacillati</taxon>
        <taxon>Actinomycetota</taxon>
        <taxon>Actinomycetes</taxon>
        <taxon>Mycobacteriales</taxon>
        <taxon>Nocardiaceae</taxon>
        <taxon>Nocardia</taxon>
    </lineage>
</organism>
<evidence type="ECO:0000256" key="2">
    <source>
        <dbReference type="ARBA" id="ARBA00023125"/>
    </source>
</evidence>
<keyword evidence="1" id="KW-0805">Transcription regulation</keyword>
<dbReference type="Pfam" id="PF00440">
    <property type="entry name" value="TetR_N"/>
    <property type="match status" value="1"/>
</dbReference>
<dbReference type="InterPro" id="IPR009057">
    <property type="entry name" value="Homeodomain-like_sf"/>
</dbReference>
<name>A0ABS0CCJ4_9NOCA</name>
<evidence type="ECO:0000313" key="6">
    <source>
        <dbReference type="EMBL" id="MBF6226364.1"/>
    </source>
</evidence>
<dbReference type="Pfam" id="PF02909">
    <property type="entry name" value="TetR_C_1"/>
    <property type="match status" value="1"/>
</dbReference>
<dbReference type="PANTHER" id="PTHR30055">
    <property type="entry name" value="HTH-TYPE TRANSCRIPTIONAL REGULATOR RUTR"/>
    <property type="match status" value="1"/>
</dbReference>
<accession>A0ABS0CCJ4</accession>
<dbReference type="InterPro" id="IPR036271">
    <property type="entry name" value="Tet_transcr_reg_TetR-rel_C_sf"/>
</dbReference>
<feature type="DNA-binding region" description="H-T-H motif" evidence="4">
    <location>
        <begin position="47"/>
        <end position="66"/>
    </location>
</feature>
<feature type="domain" description="HTH tetR-type" evidence="5">
    <location>
        <begin position="24"/>
        <end position="84"/>
    </location>
</feature>
<gene>
    <name evidence="6" type="ORF">IU470_14785</name>
</gene>
<reference evidence="6 7" key="1">
    <citation type="submission" date="2020-10" db="EMBL/GenBank/DDBJ databases">
        <title>Identification of Nocardia species via Next-generation sequencing and recognition of intraspecies genetic diversity.</title>
        <authorList>
            <person name="Li P."/>
            <person name="Li P."/>
            <person name="Lu B."/>
        </authorList>
    </citation>
    <scope>NUCLEOTIDE SEQUENCE [LARGE SCALE GENOMIC DNA]</scope>
    <source>
        <strain evidence="6 7">N-11</strain>
    </source>
</reference>
<dbReference type="RefSeq" id="WP_195033490.1">
    <property type="nucleotide sequence ID" value="NZ_JADLRE010000010.1"/>
</dbReference>
<dbReference type="EMBL" id="JADLRE010000010">
    <property type="protein sequence ID" value="MBF6226364.1"/>
    <property type="molecule type" value="Genomic_DNA"/>
</dbReference>
<proteinExistence type="predicted"/>
<dbReference type="PROSITE" id="PS50977">
    <property type="entry name" value="HTH_TETR_2"/>
    <property type="match status" value="1"/>
</dbReference>
<dbReference type="Proteomes" id="UP000807309">
    <property type="component" value="Unassembled WGS sequence"/>
</dbReference>
<keyword evidence="7" id="KW-1185">Reference proteome</keyword>
<dbReference type="PANTHER" id="PTHR30055:SF151">
    <property type="entry name" value="TRANSCRIPTIONAL REGULATORY PROTEIN"/>
    <property type="match status" value="1"/>
</dbReference>
<comment type="caution">
    <text evidence="6">The sequence shown here is derived from an EMBL/GenBank/DDBJ whole genome shotgun (WGS) entry which is preliminary data.</text>
</comment>
<keyword evidence="2 4" id="KW-0238">DNA-binding</keyword>
<keyword evidence="3" id="KW-0804">Transcription</keyword>
<evidence type="ECO:0000256" key="3">
    <source>
        <dbReference type="ARBA" id="ARBA00023163"/>
    </source>
</evidence>
<evidence type="ECO:0000259" key="5">
    <source>
        <dbReference type="PROSITE" id="PS50977"/>
    </source>
</evidence>
<evidence type="ECO:0000256" key="1">
    <source>
        <dbReference type="ARBA" id="ARBA00023015"/>
    </source>
</evidence>
<dbReference type="InterPro" id="IPR001647">
    <property type="entry name" value="HTH_TetR"/>
</dbReference>